<dbReference type="EMBL" id="CM016558">
    <property type="protein sequence ID" value="TKW03811.1"/>
    <property type="molecule type" value="Genomic_DNA"/>
</dbReference>
<proteinExistence type="predicted"/>
<dbReference type="OMA" id="ITRHELM"/>
<keyword evidence="16" id="KW-1185">Reference proteome</keyword>
<evidence type="ECO:0000256" key="10">
    <source>
        <dbReference type="PROSITE-ProRule" id="PRU00076"/>
    </source>
</evidence>
<dbReference type="GO" id="GO:0004674">
    <property type="term" value="F:protein serine/threonine kinase activity"/>
    <property type="evidence" value="ECO:0007669"/>
    <property type="project" value="UniProtKB-KW"/>
</dbReference>
<sequence length="753" mass="83351">MPSLVPKLSQVLWLASALAAIHPVVGALPQPSSNCQRRCGQLEIPYPFGIGSGDSPDHCAMPGFYLNCSDSRTFLFNVEVLNISIQSSTARMRVTMASSCYNTSTKDMDYDDRALNLTGTPYRLSDTANKFTVVGCRTLAYIADQDNVGKYASGCVSICRRGDVSILTDGLCSGIGCCQTAIPKGLQYYKVWFDGGFNTSQIYNISRCSYAALVEASNFTFSTSYATSSVFYDTYGRKPPLVVDWAIGNGTCEEARNKPGSYACVSSNSQCFNSTNGPGYVCNCSKGFQGNPYLVDGCQDVDECKDLETNPCSVKEACKNTHGGFECTCPQQSPKGNAYNGTCEKDQSSIPHEVTIPIGIFGCLLVGLLLFLIKEWIKHKRRIIRHEYQRKMNECFQQNGGQLLMDMMKVESNNSLQLYDREEIEVATNNFDDRSIIGEGGQGTVYMGQNLDAQNNPVAIKICKGFDESRRREFGQELLILSRVKHGNIVQLLGCSLQFEAPVLVYEFVPNQTLHYLIHRQDDASIRTLEIRLKIATEIASALAYLHSLSHPIFHGDIKSVNILIGHNLSAKLSDFGCSMIRSADDNVQVVKGTMGYLDPEYLLNFELTDKSDVYSFGVVLLELLTRRKALSETKESLVSVFTEAMKEGKLVELIDTELANQENMDLLHQMAALARECLAMTGQHRPMMSQVAEELQRLAGPVPQRTRLFHGVNALMLQGRSSNNAAGDYTSEESTDYYNLQQKASMSTEFAR</sequence>
<dbReference type="GO" id="GO:0005524">
    <property type="term" value="F:ATP binding"/>
    <property type="evidence" value="ECO:0007669"/>
    <property type="project" value="UniProtKB-KW"/>
</dbReference>
<evidence type="ECO:0000256" key="8">
    <source>
        <dbReference type="ARBA" id="ARBA00023157"/>
    </source>
</evidence>
<accession>A0A4U6TMI7</accession>
<dbReference type="InterPro" id="IPR001881">
    <property type="entry name" value="EGF-like_Ca-bd_dom"/>
</dbReference>
<dbReference type="GO" id="GO:0005886">
    <property type="term" value="C:plasma membrane"/>
    <property type="evidence" value="ECO:0007669"/>
    <property type="project" value="TreeGrafter"/>
</dbReference>
<dbReference type="GO" id="GO:0007166">
    <property type="term" value="P:cell surface receptor signaling pathway"/>
    <property type="evidence" value="ECO:0007669"/>
    <property type="project" value="InterPro"/>
</dbReference>
<keyword evidence="11" id="KW-0472">Membrane</keyword>
<dbReference type="InterPro" id="IPR049883">
    <property type="entry name" value="NOTCH1_EGF-like"/>
</dbReference>
<evidence type="ECO:0000256" key="7">
    <source>
        <dbReference type="ARBA" id="ARBA00022840"/>
    </source>
</evidence>
<dbReference type="FunFam" id="2.10.25.10:FF:000628">
    <property type="entry name" value="Wall-associated receptor kinase 2"/>
    <property type="match status" value="1"/>
</dbReference>
<feature type="transmembrane region" description="Helical" evidence="11">
    <location>
        <begin position="354"/>
        <end position="373"/>
    </location>
</feature>
<feature type="chain" id="PRO_5021007203" description="Protein kinase domain-containing protein" evidence="12">
    <location>
        <begin position="27"/>
        <end position="753"/>
    </location>
</feature>
<keyword evidence="11" id="KW-1133">Transmembrane helix</keyword>
<dbReference type="Gene3D" id="3.30.200.20">
    <property type="entry name" value="Phosphorylase Kinase, domain 1"/>
    <property type="match status" value="1"/>
</dbReference>
<dbReference type="PROSITE" id="PS00010">
    <property type="entry name" value="ASX_HYDROXYL"/>
    <property type="match status" value="1"/>
</dbReference>
<keyword evidence="7" id="KW-0067">ATP-binding</keyword>
<evidence type="ECO:0000256" key="11">
    <source>
        <dbReference type="SAM" id="Phobius"/>
    </source>
</evidence>
<organism evidence="15 16">
    <name type="scientific">Setaria viridis</name>
    <name type="common">Green bristlegrass</name>
    <name type="synonym">Setaria italica subsp. viridis</name>
    <dbReference type="NCBI Taxonomy" id="4556"/>
    <lineage>
        <taxon>Eukaryota</taxon>
        <taxon>Viridiplantae</taxon>
        <taxon>Streptophyta</taxon>
        <taxon>Embryophyta</taxon>
        <taxon>Tracheophyta</taxon>
        <taxon>Spermatophyta</taxon>
        <taxon>Magnoliopsida</taxon>
        <taxon>Liliopsida</taxon>
        <taxon>Poales</taxon>
        <taxon>Poaceae</taxon>
        <taxon>PACMAD clade</taxon>
        <taxon>Panicoideae</taxon>
        <taxon>Panicodae</taxon>
        <taxon>Paniceae</taxon>
        <taxon>Cenchrinae</taxon>
        <taxon>Setaria</taxon>
    </lineage>
</organism>
<feature type="signal peptide" evidence="12">
    <location>
        <begin position="1"/>
        <end position="26"/>
    </location>
</feature>
<dbReference type="PANTHER" id="PTHR27005:SF288">
    <property type="entry name" value="OS04G0275100 PROTEIN"/>
    <property type="match status" value="1"/>
</dbReference>
<evidence type="ECO:0000256" key="3">
    <source>
        <dbReference type="ARBA" id="ARBA00022536"/>
    </source>
</evidence>
<comment type="caution">
    <text evidence="10">Lacks conserved residue(s) required for the propagation of feature annotation.</text>
</comment>
<dbReference type="PROSITE" id="PS00108">
    <property type="entry name" value="PROTEIN_KINASE_ST"/>
    <property type="match status" value="1"/>
</dbReference>
<dbReference type="InterPro" id="IPR045274">
    <property type="entry name" value="WAK-like"/>
</dbReference>
<dbReference type="SMART" id="SM00179">
    <property type="entry name" value="EGF_CA"/>
    <property type="match status" value="1"/>
</dbReference>
<dbReference type="Pfam" id="PF13947">
    <property type="entry name" value="GUB_WAK_bind"/>
    <property type="match status" value="1"/>
</dbReference>
<dbReference type="Pfam" id="PF07645">
    <property type="entry name" value="EGF_CA"/>
    <property type="match status" value="1"/>
</dbReference>
<dbReference type="PANTHER" id="PTHR27005">
    <property type="entry name" value="WALL-ASSOCIATED RECEPTOR KINASE-LIKE 21"/>
    <property type="match status" value="1"/>
</dbReference>
<dbReference type="CDD" id="cd00054">
    <property type="entry name" value="EGF_CA"/>
    <property type="match status" value="1"/>
</dbReference>
<dbReference type="Proteomes" id="UP000298652">
    <property type="component" value="Chromosome 7"/>
</dbReference>
<reference evidence="15" key="1">
    <citation type="submission" date="2019-03" db="EMBL/GenBank/DDBJ databases">
        <title>WGS assembly of Setaria viridis.</title>
        <authorList>
            <person name="Huang P."/>
            <person name="Jenkins J."/>
            <person name="Grimwood J."/>
            <person name="Barry K."/>
            <person name="Healey A."/>
            <person name="Mamidi S."/>
            <person name="Sreedasyam A."/>
            <person name="Shu S."/>
            <person name="Feldman M."/>
            <person name="Wu J."/>
            <person name="Yu Y."/>
            <person name="Chen C."/>
            <person name="Johnson J."/>
            <person name="Rokhsar D."/>
            <person name="Baxter I."/>
            <person name="Schmutz J."/>
            <person name="Brutnell T."/>
            <person name="Kellogg E."/>
        </authorList>
    </citation>
    <scope>NUCLEOTIDE SEQUENCE [LARGE SCALE GENOMIC DNA]</scope>
</reference>
<keyword evidence="8" id="KW-1015">Disulfide bond</keyword>
<dbReference type="InterPro" id="IPR008271">
    <property type="entry name" value="Ser/Thr_kinase_AS"/>
</dbReference>
<dbReference type="InterPro" id="IPR000742">
    <property type="entry name" value="EGF"/>
</dbReference>
<name>A0A4U6TMI7_SETVI</name>
<feature type="domain" description="EGF-like" evidence="14">
    <location>
        <begin position="300"/>
        <end position="344"/>
    </location>
</feature>
<evidence type="ECO:0008006" key="17">
    <source>
        <dbReference type="Google" id="ProtNLM"/>
    </source>
</evidence>
<dbReference type="Gene3D" id="1.10.510.10">
    <property type="entry name" value="Transferase(Phosphotransferase) domain 1"/>
    <property type="match status" value="1"/>
</dbReference>
<dbReference type="PROSITE" id="PS50011">
    <property type="entry name" value="PROTEIN_KINASE_DOM"/>
    <property type="match status" value="1"/>
</dbReference>
<dbReference type="InterPro" id="IPR018097">
    <property type="entry name" value="EGF_Ca-bd_CS"/>
</dbReference>
<evidence type="ECO:0000256" key="6">
    <source>
        <dbReference type="ARBA" id="ARBA00022741"/>
    </source>
</evidence>
<dbReference type="Gramene" id="TKW03811">
    <property type="protein sequence ID" value="TKW03811"/>
    <property type="gene ID" value="SEVIR_7G068700v2"/>
</dbReference>
<evidence type="ECO:0000256" key="2">
    <source>
        <dbReference type="ARBA" id="ARBA00022527"/>
    </source>
</evidence>
<dbReference type="InterPro" id="IPR011009">
    <property type="entry name" value="Kinase-like_dom_sf"/>
</dbReference>
<evidence type="ECO:0000256" key="5">
    <source>
        <dbReference type="ARBA" id="ARBA00022729"/>
    </source>
</evidence>
<comment type="subcellular location">
    <subcellularLocation>
        <location evidence="1">Membrane</location>
        <topology evidence="1">Single-pass type I membrane protein</topology>
    </subcellularLocation>
</comment>
<dbReference type="GO" id="GO:0030247">
    <property type="term" value="F:polysaccharide binding"/>
    <property type="evidence" value="ECO:0007669"/>
    <property type="project" value="InterPro"/>
</dbReference>
<keyword evidence="5 12" id="KW-0732">Signal</keyword>
<dbReference type="GO" id="GO:0005509">
    <property type="term" value="F:calcium ion binding"/>
    <property type="evidence" value="ECO:0007669"/>
    <property type="project" value="InterPro"/>
</dbReference>
<gene>
    <name evidence="15" type="ORF">SEVIR_7G068700v2</name>
</gene>
<evidence type="ECO:0000259" key="13">
    <source>
        <dbReference type="PROSITE" id="PS50011"/>
    </source>
</evidence>
<keyword evidence="6" id="KW-0547">Nucleotide-binding</keyword>
<dbReference type="Gene3D" id="2.10.25.10">
    <property type="entry name" value="Laminin"/>
    <property type="match status" value="1"/>
</dbReference>
<protein>
    <recommendedName>
        <fullName evidence="17">Protein kinase domain-containing protein</fullName>
    </recommendedName>
</protein>
<dbReference type="InterPro" id="IPR000152">
    <property type="entry name" value="EGF-type_Asp/Asn_hydroxyl_site"/>
</dbReference>
<dbReference type="PROSITE" id="PS50026">
    <property type="entry name" value="EGF_3"/>
    <property type="match status" value="1"/>
</dbReference>
<dbReference type="AlphaFoldDB" id="A0A4U6TMI7"/>
<evidence type="ECO:0000256" key="1">
    <source>
        <dbReference type="ARBA" id="ARBA00004479"/>
    </source>
</evidence>
<keyword evidence="3 10" id="KW-0245">EGF-like domain</keyword>
<dbReference type="InterPro" id="IPR000719">
    <property type="entry name" value="Prot_kinase_dom"/>
</dbReference>
<evidence type="ECO:0000256" key="4">
    <source>
        <dbReference type="ARBA" id="ARBA00022679"/>
    </source>
</evidence>
<keyword evidence="11" id="KW-0812">Transmembrane</keyword>
<evidence type="ECO:0000313" key="16">
    <source>
        <dbReference type="Proteomes" id="UP000298652"/>
    </source>
</evidence>
<dbReference type="FunFam" id="1.10.510.10:FF:000473">
    <property type="entry name" value="Putative wall-associated kinase"/>
    <property type="match status" value="1"/>
</dbReference>
<dbReference type="PROSITE" id="PS01187">
    <property type="entry name" value="EGF_CA"/>
    <property type="match status" value="1"/>
</dbReference>
<keyword evidence="4" id="KW-0808">Transferase</keyword>
<keyword evidence="2" id="KW-0723">Serine/threonine-protein kinase</keyword>
<dbReference type="SMART" id="SM00220">
    <property type="entry name" value="S_TKc"/>
    <property type="match status" value="1"/>
</dbReference>
<dbReference type="InterPro" id="IPR025287">
    <property type="entry name" value="WAK_GUB"/>
</dbReference>
<dbReference type="Pfam" id="PF00069">
    <property type="entry name" value="Pkinase"/>
    <property type="match status" value="1"/>
</dbReference>
<evidence type="ECO:0000256" key="12">
    <source>
        <dbReference type="SAM" id="SignalP"/>
    </source>
</evidence>
<keyword evidence="9" id="KW-0325">Glycoprotein</keyword>
<evidence type="ECO:0000256" key="9">
    <source>
        <dbReference type="ARBA" id="ARBA00023180"/>
    </source>
</evidence>
<evidence type="ECO:0000259" key="14">
    <source>
        <dbReference type="PROSITE" id="PS50026"/>
    </source>
</evidence>
<feature type="domain" description="Protein kinase" evidence="13">
    <location>
        <begin position="431"/>
        <end position="699"/>
    </location>
</feature>
<evidence type="ECO:0000313" key="15">
    <source>
        <dbReference type="EMBL" id="TKW03811.1"/>
    </source>
</evidence>
<keyword evidence="2" id="KW-0418">Kinase</keyword>
<dbReference type="SUPFAM" id="SSF56112">
    <property type="entry name" value="Protein kinase-like (PK-like)"/>
    <property type="match status" value="1"/>
</dbReference>